<dbReference type="EMBL" id="JAAGLI010000213">
    <property type="protein sequence ID" value="NEA22630.1"/>
    <property type="molecule type" value="Genomic_DNA"/>
</dbReference>
<comment type="caution">
    <text evidence="1">The sequence shown here is derived from an EMBL/GenBank/DDBJ whole genome shotgun (WGS) entry which is preliminary data.</text>
</comment>
<name>A0A6L9QAY7_9ACTN</name>
<sequence length="105" mass="11966">MQFQLFGRRVEITTPIRIRRAAPCGACADRGWFYTIGTQRQMPPPVNCSGVALCGCGAAEHHTRGTRRNRRRTTRQIRFYSRMSLRRRALLAVTFGRAGRGEPPF</sequence>
<dbReference type="AlphaFoldDB" id="A0A6L9QAY7"/>
<dbReference type="RefSeq" id="WP_163054415.1">
    <property type="nucleotide sequence ID" value="NZ_JAAGLI010000213.1"/>
</dbReference>
<accession>A0A6L9QAY7</accession>
<dbReference type="Proteomes" id="UP000475532">
    <property type="component" value="Unassembled WGS sequence"/>
</dbReference>
<protein>
    <submittedName>
        <fullName evidence="1">Uncharacterized protein</fullName>
    </submittedName>
</protein>
<proteinExistence type="predicted"/>
<evidence type="ECO:0000313" key="1">
    <source>
        <dbReference type="EMBL" id="NEA22630.1"/>
    </source>
</evidence>
<reference evidence="1 2" key="1">
    <citation type="submission" date="2020-01" db="EMBL/GenBank/DDBJ databases">
        <title>Insect and environment-associated Actinomycetes.</title>
        <authorList>
            <person name="Currrie C."/>
            <person name="Chevrette M."/>
            <person name="Carlson C."/>
            <person name="Stubbendieck R."/>
            <person name="Wendt-Pienkowski E."/>
        </authorList>
    </citation>
    <scope>NUCLEOTIDE SEQUENCE [LARGE SCALE GENOMIC DNA]</scope>
    <source>
        <strain evidence="1 2">SID10258</strain>
    </source>
</reference>
<organism evidence="1 2">
    <name type="scientific">Actinomadura bangladeshensis</name>
    <dbReference type="NCBI Taxonomy" id="453573"/>
    <lineage>
        <taxon>Bacteria</taxon>
        <taxon>Bacillati</taxon>
        <taxon>Actinomycetota</taxon>
        <taxon>Actinomycetes</taxon>
        <taxon>Streptosporangiales</taxon>
        <taxon>Thermomonosporaceae</taxon>
        <taxon>Actinomadura</taxon>
    </lineage>
</organism>
<evidence type="ECO:0000313" key="2">
    <source>
        <dbReference type="Proteomes" id="UP000475532"/>
    </source>
</evidence>
<gene>
    <name evidence="1" type="ORF">G3I70_09010</name>
</gene>